<sequence>VIPFEMGSADDQPPPDLASVLLAERVVYLGMPLSPSVHELLTGQFLYLQHENIKKLIYLYINSTGTTKVIPFEMGSAEDQPLPDLASVLLAERVVYLGMPLSPSVHELLTAQFLYLQHENIKKPIYLYINSTETTK</sequence>
<feature type="non-terminal residue" evidence="1">
    <location>
        <position position="136"/>
    </location>
</feature>
<dbReference type="PANTHER" id="PTHR10381">
    <property type="entry name" value="ATP-DEPENDENT CLP PROTEASE PROTEOLYTIC SUBUNIT"/>
    <property type="match status" value="1"/>
</dbReference>
<keyword evidence="1" id="KW-0378">Hydrolase</keyword>
<dbReference type="GO" id="GO:0004176">
    <property type="term" value="F:ATP-dependent peptidase activity"/>
    <property type="evidence" value="ECO:0007669"/>
    <property type="project" value="TreeGrafter"/>
</dbReference>
<dbReference type="Pfam" id="PF00574">
    <property type="entry name" value="CLP_protease"/>
    <property type="match status" value="2"/>
</dbReference>
<dbReference type="InterPro" id="IPR029045">
    <property type="entry name" value="ClpP/crotonase-like_dom_sf"/>
</dbReference>
<dbReference type="Proteomes" id="UP000325081">
    <property type="component" value="Unassembled WGS sequence"/>
</dbReference>
<accession>A0A5A7RFA9</accession>
<name>A0A5A7RFA9_STRAF</name>
<dbReference type="Gene3D" id="3.90.226.10">
    <property type="entry name" value="2-enoyl-CoA Hydratase, Chain A, domain 1"/>
    <property type="match status" value="2"/>
</dbReference>
<feature type="non-terminal residue" evidence="1">
    <location>
        <position position="1"/>
    </location>
</feature>
<keyword evidence="1" id="KW-0645">Protease</keyword>
<dbReference type="PANTHER" id="PTHR10381:SF47">
    <property type="entry name" value="ATP-DEPENDENT CLP PROTEASE PROTEOLYTIC SUBUNIT-RELATED PROTEIN 4, CHLOROPLASTIC"/>
    <property type="match status" value="1"/>
</dbReference>
<keyword evidence="2" id="KW-1185">Reference proteome</keyword>
<dbReference type="GO" id="GO:0006515">
    <property type="term" value="P:protein quality control for misfolded or incompletely synthesized proteins"/>
    <property type="evidence" value="ECO:0007669"/>
    <property type="project" value="TreeGrafter"/>
</dbReference>
<evidence type="ECO:0000313" key="1">
    <source>
        <dbReference type="EMBL" id="GER55873.1"/>
    </source>
</evidence>
<gene>
    <name evidence="1" type="ORF">STAS_33569</name>
</gene>
<organism evidence="1 2">
    <name type="scientific">Striga asiatica</name>
    <name type="common">Asiatic witchweed</name>
    <name type="synonym">Buchnera asiatica</name>
    <dbReference type="NCBI Taxonomy" id="4170"/>
    <lineage>
        <taxon>Eukaryota</taxon>
        <taxon>Viridiplantae</taxon>
        <taxon>Streptophyta</taxon>
        <taxon>Embryophyta</taxon>
        <taxon>Tracheophyta</taxon>
        <taxon>Spermatophyta</taxon>
        <taxon>Magnoliopsida</taxon>
        <taxon>eudicotyledons</taxon>
        <taxon>Gunneridae</taxon>
        <taxon>Pentapetalae</taxon>
        <taxon>asterids</taxon>
        <taxon>lamiids</taxon>
        <taxon>Lamiales</taxon>
        <taxon>Orobanchaceae</taxon>
        <taxon>Buchnereae</taxon>
        <taxon>Striga</taxon>
    </lineage>
</organism>
<dbReference type="GO" id="GO:0009368">
    <property type="term" value="C:endopeptidase Clp complex"/>
    <property type="evidence" value="ECO:0007669"/>
    <property type="project" value="TreeGrafter"/>
</dbReference>
<reference evidence="2" key="1">
    <citation type="journal article" date="2019" name="Curr. Biol.">
        <title>Genome Sequence of Striga asiatica Provides Insight into the Evolution of Plant Parasitism.</title>
        <authorList>
            <person name="Yoshida S."/>
            <person name="Kim S."/>
            <person name="Wafula E.K."/>
            <person name="Tanskanen J."/>
            <person name="Kim Y.M."/>
            <person name="Honaas L."/>
            <person name="Yang Z."/>
            <person name="Spallek T."/>
            <person name="Conn C.E."/>
            <person name="Ichihashi Y."/>
            <person name="Cheong K."/>
            <person name="Cui S."/>
            <person name="Der J.P."/>
            <person name="Gundlach H."/>
            <person name="Jiao Y."/>
            <person name="Hori C."/>
            <person name="Ishida J.K."/>
            <person name="Kasahara H."/>
            <person name="Kiba T."/>
            <person name="Kim M.S."/>
            <person name="Koo N."/>
            <person name="Laohavisit A."/>
            <person name="Lee Y.H."/>
            <person name="Lumba S."/>
            <person name="McCourt P."/>
            <person name="Mortimer J.C."/>
            <person name="Mutuku J.M."/>
            <person name="Nomura T."/>
            <person name="Sasaki-Sekimoto Y."/>
            <person name="Seto Y."/>
            <person name="Wang Y."/>
            <person name="Wakatake T."/>
            <person name="Sakakibara H."/>
            <person name="Demura T."/>
            <person name="Yamaguchi S."/>
            <person name="Yoneyama K."/>
            <person name="Manabe R.I."/>
            <person name="Nelson D.C."/>
            <person name="Schulman A.H."/>
            <person name="Timko M.P."/>
            <person name="dePamphilis C.W."/>
            <person name="Choi D."/>
            <person name="Shirasu K."/>
        </authorList>
    </citation>
    <scope>NUCLEOTIDE SEQUENCE [LARGE SCALE GENOMIC DNA]</scope>
    <source>
        <strain evidence="2">cv. UVA1</strain>
    </source>
</reference>
<comment type="caution">
    <text evidence="1">The sequence shown here is derived from an EMBL/GenBank/DDBJ whole genome shotgun (WGS) entry which is preliminary data.</text>
</comment>
<dbReference type="GO" id="GO:0051117">
    <property type="term" value="F:ATPase binding"/>
    <property type="evidence" value="ECO:0007669"/>
    <property type="project" value="TreeGrafter"/>
</dbReference>
<dbReference type="EMBL" id="BKCP01012182">
    <property type="protein sequence ID" value="GER55873.1"/>
    <property type="molecule type" value="Genomic_DNA"/>
</dbReference>
<dbReference type="AlphaFoldDB" id="A0A5A7RFA9"/>
<dbReference type="GO" id="GO:0004252">
    <property type="term" value="F:serine-type endopeptidase activity"/>
    <property type="evidence" value="ECO:0007669"/>
    <property type="project" value="TreeGrafter"/>
</dbReference>
<protein>
    <submittedName>
        <fullName evidence="1">ATP-dependent Clp protease proteolytic subunit</fullName>
    </submittedName>
</protein>
<evidence type="ECO:0000313" key="2">
    <source>
        <dbReference type="Proteomes" id="UP000325081"/>
    </source>
</evidence>
<dbReference type="SUPFAM" id="SSF52096">
    <property type="entry name" value="ClpP/crotonase"/>
    <property type="match status" value="2"/>
</dbReference>
<proteinExistence type="predicted"/>
<dbReference type="InterPro" id="IPR023562">
    <property type="entry name" value="ClpP/TepA"/>
</dbReference>
<dbReference type="OrthoDB" id="2017408at2759"/>